<dbReference type="AlphaFoldDB" id="A0A8K0WIY6"/>
<sequence length="227" mass="25980">MILQHYLWKDGTEMQNSFSGLLRSLAYQALSQSAEEATTDAILAAFDTNAFLAAFANTPRRKYDYEWSIEDLERLLVTLLKHYPQPVCIFIDGLDELHKYDDSWKLARLIKDVSEIEHVKLCVSSRAETAFESTFRGFPTLRVQDVTLIDAVLEKAEGIFQWVVVVMKDINAGIRNGIGLNGLLSLLEKYPRDFDDYYLDMWERLSGGLINDKQKAAKYLQQAILSQ</sequence>
<evidence type="ECO:0000259" key="2">
    <source>
        <dbReference type="Pfam" id="PF24883"/>
    </source>
</evidence>
<dbReference type="PANTHER" id="PTHR10039">
    <property type="entry name" value="AMELOGENIN"/>
    <property type="match status" value="1"/>
</dbReference>
<reference evidence="3" key="1">
    <citation type="journal article" date="2021" name="Nat. Commun.">
        <title>Genetic determinants of endophytism in the Arabidopsis root mycobiome.</title>
        <authorList>
            <person name="Mesny F."/>
            <person name="Miyauchi S."/>
            <person name="Thiergart T."/>
            <person name="Pickel B."/>
            <person name="Atanasova L."/>
            <person name="Karlsson M."/>
            <person name="Huettel B."/>
            <person name="Barry K.W."/>
            <person name="Haridas S."/>
            <person name="Chen C."/>
            <person name="Bauer D."/>
            <person name="Andreopoulos W."/>
            <person name="Pangilinan J."/>
            <person name="LaButti K."/>
            <person name="Riley R."/>
            <person name="Lipzen A."/>
            <person name="Clum A."/>
            <person name="Drula E."/>
            <person name="Henrissat B."/>
            <person name="Kohler A."/>
            <person name="Grigoriev I.V."/>
            <person name="Martin F.M."/>
            <person name="Hacquard S."/>
        </authorList>
    </citation>
    <scope>NUCLEOTIDE SEQUENCE</scope>
    <source>
        <strain evidence="3">MPI-CAGE-CH-0235</strain>
    </source>
</reference>
<accession>A0A8K0WIY6</accession>
<keyword evidence="4" id="KW-1185">Reference proteome</keyword>
<keyword evidence="1" id="KW-0677">Repeat</keyword>
<dbReference type="InterPro" id="IPR056884">
    <property type="entry name" value="NPHP3-like_N"/>
</dbReference>
<dbReference type="EMBL" id="JAGPNK010000053">
    <property type="protein sequence ID" value="KAH7302840.1"/>
    <property type="molecule type" value="Genomic_DNA"/>
</dbReference>
<dbReference type="Proteomes" id="UP000813444">
    <property type="component" value="Unassembled WGS sequence"/>
</dbReference>
<feature type="domain" description="Nephrocystin 3-like N-terminal" evidence="2">
    <location>
        <begin position="4"/>
        <end position="126"/>
    </location>
</feature>
<evidence type="ECO:0000313" key="4">
    <source>
        <dbReference type="Proteomes" id="UP000813444"/>
    </source>
</evidence>
<comment type="caution">
    <text evidence="3">The sequence shown here is derived from an EMBL/GenBank/DDBJ whole genome shotgun (WGS) entry which is preliminary data.</text>
</comment>
<dbReference type="PANTHER" id="PTHR10039:SF5">
    <property type="entry name" value="NACHT DOMAIN-CONTAINING PROTEIN"/>
    <property type="match status" value="1"/>
</dbReference>
<dbReference type="Pfam" id="PF24883">
    <property type="entry name" value="NPHP3_N"/>
    <property type="match status" value="1"/>
</dbReference>
<evidence type="ECO:0000256" key="1">
    <source>
        <dbReference type="ARBA" id="ARBA00022737"/>
    </source>
</evidence>
<feature type="non-terminal residue" evidence="3">
    <location>
        <position position="1"/>
    </location>
</feature>
<name>A0A8K0WIY6_9HYPO</name>
<protein>
    <recommendedName>
        <fullName evidence="2">Nephrocystin 3-like N-terminal domain-containing protein</fullName>
    </recommendedName>
</protein>
<dbReference type="OrthoDB" id="5086500at2759"/>
<proteinExistence type="predicted"/>
<organism evidence="3 4">
    <name type="scientific">Stachybotrys elegans</name>
    <dbReference type="NCBI Taxonomy" id="80388"/>
    <lineage>
        <taxon>Eukaryota</taxon>
        <taxon>Fungi</taxon>
        <taxon>Dikarya</taxon>
        <taxon>Ascomycota</taxon>
        <taxon>Pezizomycotina</taxon>
        <taxon>Sordariomycetes</taxon>
        <taxon>Hypocreomycetidae</taxon>
        <taxon>Hypocreales</taxon>
        <taxon>Stachybotryaceae</taxon>
        <taxon>Stachybotrys</taxon>
    </lineage>
</organism>
<gene>
    <name evidence="3" type="ORF">B0I35DRAFT_366022</name>
</gene>
<evidence type="ECO:0000313" key="3">
    <source>
        <dbReference type="EMBL" id="KAH7302840.1"/>
    </source>
</evidence>